<reference evidence="1" key="1">
    <citation type="journal article" date="2012" name="J. Bacteriol.">
        <title>Genome sequences of type strains of seven species of the marine bacterium Pseudoalteromonas.</title>
        <authorList>
            <person name="Xie B.B."/>
            <person name="Shu Y.L."/>
            <person name="Qin Q.L."/>
            <person name="Rong J.C."/>
            <person name="Zhang X.Y."/>
            <person name="Chen X.L."/>
            <person name="Shi M."/>
            <person name="He H.L."/>
            <person name="Zhou B.C."/>
            <person name="Zhang Y.Z."/>
        </authorList>
    </citation>
    <scope>NUCLEOTIDE SEQUENCE</scope>
    <source>
        <strain evidence="1">DSM 8771</strain>
    </source>
</reference>
<dbReference type="AlphaFoldDB" id="A0AAD4FSD6"/>
<reference evidence="1" key="2">
    <citation type="submission" date="2015-03" db="EMBL/GenBank/DDBJ databases">
        <title>Genome sequence of Pseudoalteromonas citrea.</title>
        <authorList>
            <person name="Xie B.-B."/>
            <person name="Rong J.-C."/>
            <person name="Qin Q.-L."/>
            <person name="Zhang Y.-Z."/>
        </authorList>
    </citation>
    <scope>NUCLEOTIDE SEQUENCE</scope>
    <source>
        <strain evidence="1">DSM 8771</strain>
    </source>
</reference>
<dbReference type="Proteomes" id="UP000016487">
    <property type="component" value="Unassembled WGS sequence"/>
</dbReference>
<name>A0AAD4FSD6_9GAMM</name>
<proteinExistence type="predicted"/>
<organism evidence="1 2">
    <name type="scientific">Pseudoalteromonas citrea</name>
    <dbReference type="NCBI Taxonomy" id="43655"/>
    <lineage>
        <taxon>Bacteria</taxon>
        <taxon>Pseudomonadati</taxon>
        <taxon>Pseudomonadota</taxon>
        <taxon>Gammaproteobacteria</taxon>
        <taxon>Alteromonadales</taxon>
        <taxon>Pseudoalteromonadaceae</taxon>
        <taxon>Pseudoalteromonas</taxon>
    </lineage>
</organism>
<evidence type="ECO:0000313" key="1">
    <source>
        <dbReference type="EMBL" id="KAF7772120.1"/>
    </source>
</evidence>
<evidence type="ECO:0000313" key="2">
    <source>
        <dbReference type="Proteomes" id="UP000016487"/>
    </source>
</evidence>
<comment type="caution">
    <text evidence="1">The sequence shown here is derived from an EMBL/GenBank/DDBJ whole genome shotgun (WGS) entry which is preliminary data.</text>
</comment>
<accession>A0AAD4FSD6</accession>
<protein>
    <submittedName>
        <fullName evidence="1">Uncharacterized protein</fullName>
    </submittedName>
</protein>
<sequence length="41" mass="4495">MFSSCSKITSDNLAAFIFKDINQSPNLGVLPTAETISKLEY</sequence>
<gene>
    <name evidence="1" type="ORF">PCIT_a2126</name>
</gene>
<dbReference type="EMBL" id="AHBZ03000015">
    <property type="protein sequence ID" value="KAF7772120.1"/>
    <property type="molecule type" value="Genomic_DNA"/>
</dbReference>